<keyword evidence="6" id="KW-0472">Membrane</keyword>
<evidence type="ECO:0000313" key="9">
    <source>
        <dbReference type="EMBL" id="GMS96663.1"/>
    </source>
</evidence>
<dbReference type="InterPro" id="IPR009112">
    <property type="entry name" value="GTP_CycHdrlase_I_reg"/>
</dbReference>
<dbReference type="AlphaFoldDB" id="A0AAV5TRK2"/>
<name>A0AAV5TRK2_9BILA</name>
<dbReference type="Gene3D" id="3.30.1410.10">
    <property type="entry name" value="GTP cyclohydrolase I feedback regulatory protein GFRP"/>
    <property type="match status" value="1"/>
</dbReference>
<keyword evidence="5" id="KW-0963">Cytoplasm</keyword>
<evidence type="ECO:0000256" key="4">
    <source>
        <dbReference type="ARBA" id="ARBA00020099"/>
    </source>
</evidence>
<evidence type="ECO:0000313" key="10">
    <source>
        <dbReference type="Proteomes" id="UP001432027"/>
    </source>
</evidence>
<gene>
    <name evidence="9" type="ORF">PENTCL1PPCAC_18838</name>
</gene>
<dbReference type="GO" id="GO:0009890">
    <property type="term" value="P:negative regulation of biosynthetic process"/>
    <property type="evidence" value="ECO:0007669"/>
    <property type="project" value="InterPro"/>
</dbReference>
<dbReference type="SUPFAM" id="SSF69761">
    <property type="entry name" value="GTP cyclohydrolase I feedback regulatory protein, GFRP"/>
    <property type="match status" value="1"/>
</dbReference>
<keyword evidence="10" id="KW-1185">Reference proteome</keyword>
<dbReference type="PANTHER" id="PTHR16852">
    <property type="entry name" value="GTP CYCLOHYDROLASE 1 FEEDBACK REGULATORY PROTEIN"/>
    <property type="match status" value="1"/>
</dbReference>
<feature type="non-terminal residue" evidence="9">
    <location>
        <position position="1"/>
    </location>
</feature>
<evidence type="ECO:0000256" key="2">
    <source>
        <dbReference type="ARBA" id="ARBA00004514"/>
    </source>
</evidence>
<proteinExistence type="inferred from homology"/>
<dbReference type="GO" id="GO:0031965">
    <property type="term" value="C:nuclear membrane"/>
    <property type="evidence" value="ECO:0007669"/>
    <property type="project" value="UniProtKB-SubCell"/>
</dbReference>
<evidence type="ECO:0000256" key="3">
    <source>
        <dbReference type="ARBA" id="ARBA00007605"/>
    </source>
</evidence>
<organism evidence="9 10">
    <name type="scientific">Pristionchus entomophagus</name>
    <dbReference type="NCBI Taxonomy" id="358040"/>
    <lineage>
        <taxon>Eukaryota</taxon>
        <taxon>Metazoa</taxon>
        <taxon>Ecdysozoa</taxon>
        <taxon>Nematoda</taxon>
        <taxon>Chromadorea</taxon>
        <taxon>Rhabditida</taxon>
        <taxon>Rhabditina</taxon>
        <taxon>Diplogasteromorpha</taxon>
        <taxon>Diplogasteroidea</taxon>
        <taxon>Neodiplogasteridae</taxon>
        <taxon>Pristionchus</taxon>
    </lineage>
</organism>
<reference evidence="9" key="1">
    <citation type="submission" date="2023-10" db="EMBL/GenBank/DDBJ databases">
        <title>Genome assembly of Pristionchus species.</title>
        <authorList>
            <person name="Yoshida K."/>
            <person name="Sommer R.J."/>
        </authorList>
    </citation>
    <scope>NUCLEOTIDE SEQUENCE</scope>
    <source>
        <strain evidence="9">RS0144</strain>
    </source>
</reference>
<evidence type="ECO:0000256" key="7">
    <source>
        <dbReference type="ARBA" id="ARBA00023242"/>
    </source>
</evidence>
<evidence type="ECO:0000256" key="6">
    <source>
        <dbReference type="ARBA" id="ARBA00023136"/>
    </source>
</evidence>
<evidence type="ECO:0000256" key="1">
    <source>
        <dbReference type="ARBA" id="ARBA00004126"/>
    </source>
</evidence>
<dbReference type="GO" id="GO:0044549">
    <property type="term" value="F:GTP cyclohydrolase binding"/>
    <property type="evidence" value="ECO:0007669"/>
    <property type="project" value="TreeGrafter"/>
</dbReference>
<keyword evidence="7" id="KW-0539">Nucleus</keyword>
<dbReference type="Proteomes" id="UP001432027">
    <property type="component" value="Unassembled WGS sequence"/>
</dbReference>
<sequence length="100" mass="11181">SSLLQMPHIIVKCKYDEKDQPAIPIVYMKDHEYAVKRTLKIPEDAKNLSWGYKVNYCPNGILDDLEALGWKVVSMTGSEGATGLTTLSWTLHKDVATTQA</sequence>
<dbReference type="Pfam" id="PF06399">
    <property type="entry name" value="GFRP"/>
    <property type="match status" value="1"/>
</dbReference>
<comment type="subcellular location">
    <subcellularLocation>
        <location evidence="2">Cytoplasm</location>
        <location evidence="2">Cytosol</location>
    </subcellularLocation>
    <subcellularLocation>
        <location evidence="1">Nucleus membrane</location>
    </subcellularLocation>
</comment>
<comment type="caution">
    <text evidence="9">The sequence shown here is derived from an EMBL/GenBank/DDBJ whole genome shotgun (WGS) entry which is preliminary data.</text>
</comment>
<comment type="similarity">
    <text evidence="3">Belongs to the GFRP family.</text>
</comment>
<dbReference type="GO" id="GO:0005829">
    <property type="term" value="C:cytosol"/>
    <property type="evidence" value="ECO:0007669"/>
    <property type="project" value="UniProtKB-SubCell"/>
</dbReference>
<dbReference type="InterPro" id="IPR036717">
    <property type="entry name" value="GFRP_sf"/>
</dbReference>
<evidence type="ECO:0000256" key="5">
    <source>
        <dbReference type="ARBA" id="ARBA00022490"/>
    </source>
</evidence>
<accession>A0AAV5TRK2</accession>
<dbReference type="PANTHER" id="PTHR16852:SF2">
    <property type="entry name" value="GTP CYCLOHYDROLASE 1 FEEDBACK REGULATORY PROTEIN"/>
    <property type="match status" value="1"/>
</dbReference>
<protein>
    <recommendedName>
        <fullName evidence="4">GTP cyclohydrolase 1 feedback regulatory protein</fullName>
    </recommendedName>
    <alternativeName>
        <fullName evidence="8">GTP cyclohydrolase I feedback regulatory protein</fullName>
    </alternativeName>
</protein>
<dbReference type="EMBL" id="BTSX01000004">
    <property type="protein sequence ID" value="GMS96663.1"/>
    <property type="molecule type" value="Genomic_DNA"/>
</dbReference>
<evidence type="ECO:0000256" key="8">
    <source>
        <dbReference type="ARBA" id="ARBA00032599"/>
    </source>
</evidence>